<dbReference type="EMBL" id="VSSQ01000010">
    <property type="protein sequence ID" value="MPL59755.1"/>
    <property type="molecule type" value="Genomic_DNA"/>
</dbReference>
<feature type="transmembrane region" description="Helical" evidence="7">
    <location>
        <begin position="359"/>
        <end position="385"/>
    </location>
</feature>
<accession>A0A644SYR1</accession>
<evidence type="ECO:0000256" key="3">
    <source>
        <dbReference type="ARBA" id="ARBA00022519"/>
    </source>
</evidence>
<feature type="transmembrane region" description="Helical" evidence="7">
    <location>
        <begin position="168"/>
        <end position="188"/>
    </location>
</feature>
<dbReference type="GO" id="GO:0022857">
    <property type="term" value="F:transmembrane transporter activity"/>
    <property type="evidence" value="ECO:0007669"/>
    <property type="project" value="TreeGrafter"/>
</dbReference>
<gene>
    <name evidence="9" type="primary">siaM_1</name>
    <name evidence="9" type="ORF">SDC9_05310</name>
</gene>
<keyword evidence="5 7" id="KW-1133">Transmembrane helix</keyword>
<evidence type="ECO:0000256" key="2">
    <source>
        <dbReference type="ARBA" id="ARBA00022475"/>
    </source>
</evidence>
<evidence type="ECO:0000256" key="6">
    <source>
        <dbReference type="ARBA" id="ARBA00023136"/>
    </source>
</evidence>
<reference evidence="9" key="1">
    <citation type="submission" date="2019-08" db="EMBL/GenBank/DDBJ databases">
        <authorList>
            <person name="Kucharzyk K."/>
            <person name="Murdoch R.W."/>
            <person name="Higgins S."/>
            <person name="Loffler F."/>
        </authorList>
    </citation>
    <scope>NUCLEOTIDE SEQUENCE</scope>
</reference>
<feature type="transmembrane region" description="Helical" evidence="7">
    <location>
        <begin position="47"/>
        <end position="70"/>
    </location>
</feature>
<evidence type="ECO:0000256" key="7">
    <source>
        <dbReference type="SAM" id="Phobius"/>
    </source>
</evidence>
<dbReference type="PIRSF" id="PIRSF006066">
    <property type="entry name" value="HI0050"/>
    <property type="match status" value="1"/>
</dbReference>
<dbReference type="GO" id="GO:0005886">
    <property type="term" value="C:plasma membrane"/>
    <property type="evidence" value="ECO:0007669"/>
    <property type="project" value="UniProtKB-SubCell"/>
</dbReference>
<comment type="caution">
    <text evidence="9">The sequence shown here is derived from an EMBL/GenBank/DDBJ whole genome shotgun (WGS) entry which is preliminary data.</text>
</comment>
<dbReference type="InterPro" id="IPR010656">
    <property type="entry name" value="DctM"/>
</dbReference>
<keyword evidence="2" id="KW-1003">Cell membrane</keyword>
<keyword evidence="6 7" id="KW-0472">Membrane</keyword>
<keyword evidence="3" id="KW-0997">Cell inner membrane</keyword>
<evidence type="ECO:0000256" key="5">
    <source>
        <dbReference type="ARBA" id="ARBA00022989"/>
    </source>
</evidence>
<feature type="domain" description="TRAP C4-dicarboxylate transport system permease DctM subunit" evidence="8">
    <location>
        <begin position="8"/>
        <end position="417"/>
    </location>
</feature>
<evidence type="ECO:0000256" key="1">
    <source>
        <dbReference type="ARBA" id="ARBA00004429"/>
    </source>
</evidence>
<feature type="transmembrane region" description="Helical" evidence="7">
    <location>
        <begin position="397"/>
        <end position="419"/>
    </location>
</feature>
<sequence length="429" mass="45954">MWQIWLVFAVLLAFIFAGLPIYMALILTTVCFMLGMGLPLNLVVIKMFGSVNAFSLMAIPFFIIAGNIMAKSDITDRIVDLSDSMVGQFKGGLGHVNILASMFFGGIQGSGIADASAIGGMLIPAMEKQGYDKDYAVAVTAGSSMLSPIIPPSIAMILYSYYTEIPVSRLFLGGIAPGLAIAALQMLWNRIEYSRRGYNIPTHPFSLRRLAGTLKRSIGALLMPLIIIGGIISGIVTATESGVIAIVYGLFYGFFISKKLKPRDLISILKNSAVTTAVVMITIAATGALSNVLVRMRFQANVTDYVVNVIANPVLGTLFLMFVIFVLGMFLDPTVLIAMLAATILSIGNSFGFDPIHYGVVMVIMMQVGAITPPVGSFLFVSCGIAKLPIDRAVKPLLPFIVTIMVTILLSFFIPQLVVTLPTLILGGS</sequence>
<feature type="transmembrane region" description="Helical" evidence="7">
    <location>
        <begin position="334"/>
        <end position="353"/>
    </location>
</feature>
<name>A0A644SYR1_9ZZZZ</name>
<feature type="transmembrane region" description="Helical" evidence="7">
    <location>
        <begin position="218"/>
        <end position="236"/>
    </location>
</feature>
<feature type="transmembrane region" description="Helical" evidence="7">
    <location>
        <begin position="6"/>
        <end position="35"/>
    </location>
</feature>
<dbReference type="NCBIfam" id="TIGR00786">
    <property type="entry name" value="dctM"/>
    <property type="match status" value="1"/>
</dbReference>
<proteinExistence type="predicted"/>
<feature type="transmembrane region" description="Helical" evidence="7">
    <location>
        <begin position="135"/>
        <end position="162"/>
    </location>
</feature>
<evidence type="ECO:0000259" key="8">
    <source>
        <dbReference type="Pfam" id="PF06808"/>
    </source>
</evidence>
<dbReference type="InterPro" id="IPR004681">
    <property type="entry name" value="TRAP_DctM"/>
</dbReference>
<evidence type="ECO:0000256" key="4">
    <source>
        <dbReference type="ARBA" id="ARBA00022692"/>
    </source>
</evidence>
<comment type="subcellular location">
    <subcellularLocation>
        <location evidence="1">Cell inner membrane</location>
        <topology evidence="1">Multi-pass membrane protein</topology>
    </subcellularLocation>
</comment>
<keyword evidence="4 7" id="KW-0812">Transmembrane</keyword>
<feature type="transmembrane region" description="Helical" evidence="7">
    <location>
        <begin position="305"/>
        <end position="327"/>
    </location>
</feature>
<organism evidence="9">
    <name type="scientific">bioreactor metagenome</name>
    <dbReference type="NCBI Taxonomy" id="1076179"/>
    <lineage>
        <taxon>unclassified sequences</taxon>
        <taxon>metagenomes</taxon>
        <taxon>ecological metagenomes</taxon>
    </lineage>
</organism>
<protein>
    <submittedName>
        <fullName evidence="9">Sialic acid TRAP transporter large permease protein SiaM</fullName>
    </submittedName>
</protein>
<feature type="transmembrane region" description="Helical" evidence="7">
    <location>
        <begin position="272"/>
        <end position="293"/>
    </location>
</feature>
<dbReference type="PANTHER" id="PTHR33362">
    <property type="entry name" value="SIALIC ACID TRAP TRANSPORTER PERMEASE PROTEIN SIAT-RELATED"/>
    <property type="match status" value="1"/>
</dbReference>
<dbReference type="AlphaFoldDB" id="A0A644SYR1"/>
<dbReference type="Pfam" id="PF06808">
    <property type="entry name" value="DctM"/>
    <property type="match status" value="1"/>
</dbReference>
<evidence type="ECO:0000313" key="9">
    <source>
        <dbReference type="EMBL" id="MPL59755.1"/>
    </source>
</evidence>